<evidence type="ECO:0000313" key="2">
    <source>
        <dbReference type="Proteomes" id="UP001399917"/>
    </source>
</evidence>
<dbReference type="InterPro" id="IPR032710">
    <property type="entry name" value="NTF2-like_dom_sf"/>
</dbReference>
<protein>
    <recommendedName>
        <fullName evidence="3">SnoaL-like domain-containing protein</fullName>
    </recommendedName>
</protein>
<dbReference type="EMBL" id="BAABDF010000006">
    <property type="protein sequence ID" value="GAA3864892.1"/>
    <property type="molecule type" value="Genomic_DNA"/>
</dbReference>
<dbReference type="RefSeq" id="WP_344845567.1">
    <property type="nucleotide sequence ID" value="NZ_BAABDF010000006.1"/>
</dbReference>
<reference evidence="2" key="1">
    <citation type="journal article" date="2019" name="Int. J. Syst. Evol. Microbiol.">
        <title>The Global Catalogue of Microorganisms (GCM) 10K type strain sequencing project: providing services to taxonomists for standard genome sequencing and annotation.</title>
        <authorList>
            <consortium name="The Broad Institute Genomics Platform"/>
            <consortium name="The Broad Institute Genome Sequencing Center for Infectious Disease"/>
            <person name="Wu L."/>
            <person name="Ma J."/>
        </authorList>
    </citation>
    <scope>NUCLEOTIDE SEQUENCE [LARGE SCALE GENOMIC DNA]</scope>
    <source>
        <strain evidence="2">JCM 17190</strain>
    </source>
</reference>
<sequence length="142" mass="15697">MDRGEFQSIVDGLTVAYMTNDYDTYRGNFALPLMLVAPGGLVEVGTEDAVREMFDNYCEGIELHSIDNTIRLVVSFDDCLDGTYLSTVETHFFSGGQRIAEPHRSAFLVRDTEDGPRIISIMGTRNPQEAIAIAPTVKGEQT</sequence>
<proteinExistence type="predicted"/>
<dbReference type="Proteomes" id="UP001399917">
    <property type="component" value="Unassembled WGS sequence"/>
</dbReference>
<name>A0ABP7K3V5_9RHOB</name>
<organism evidence="1 2">
    <name type="scientific">Celeribacter arenosi</name>
    <dbReference type="NCBI Taxonomy" id="792649"/>
    <lineage>
        <taxon>Bacteria</taxon>
        <taxon>Pseudomonadati</taxon>
        <taxon>Pseudomonadota</taxon>
        <taxon>Alphaproteobacteria</taxon>
        <taxon>Rhodobacterales</taxon>
        <taxon>Roseobacteraceae</taxon>
        <taxon>Celeribacter</taxon>
    </lineage>
</organism>
<evidence type="ECO:0008006" key="3">
    <source>
        <dbReference type="Google" id="ProtNLM"/>
    </source>
</evidence>
<evidence type="ECO:0000313" key="1">
    <source>
        <dbReference type="EMBL" id="GAA3864892.1"/>
    </source>
</evidence>
<dbReference type="SUPFAM" id="SSF54427">
    <property type="entry name" value="NTF2-like"/>
    <property type="match status" value="1"/>
</dbReference>
<accession>A0ABP7K3V5</accession>
<gene>
    <name evidence="1" type="ORF">GCM10022404_13960</name>
</gene>
<keyword evidence="2" id="KW-1185">Reference proteome</keyword>
<comment type="caution">
    <text evidence="1">The sequence shown here is derived from an EMBL/GenBank/DDBJ whole genome shotgun (WGS) entry which is preliminary data.</text>
</comment>